<comment type="similarity">
    <text evidence="2 10">Belongs to the phage and mitochondrial RNA polymerase family.</text>
</comment>
<dbReference type="InterPro" id="IPR029262">
    <property type="entry name" value="RPOL_N"/>
</dbReference>
<dbReference type="EC" id="2.7.7.6" evidence="10"/>
<keyword evidence="7" id="KW-0496">Mitochondrion</keyword>
<comment type="catalytic activity">
    <reaction evidence="9 10">
        <text>RNA(n) + a ribonucleoside 5'-triphosphate = RNA(n+1) + diphosphate</text>
        <dbReference type="Rhea" id="RHEA:21248"/>
        <dbReference type="Rhea" id="RHEA-COMP:14527"/>
        <dbReference type="Rhea" id="RHEA-COMP:17342"/>
        <dbReference type="ChEBI" id="CHEBI:33019"/>
        <dbReference type="ChEBI" id="CHEBI:61557"/>
        <dbReference type="ChEBI" id="CHEBI:140395"/>
        <dbReference type="EC" id="2.7.7.6"/>
    </reaction>
</comment>
<keyword evidence="8 10" id="KW-0804">Transcription</keyword>
<dbReference type="AlphaFoldDB" id="A0A9P5QAN1"/>
<keyword evidence="3 10" id="KW-0240">DNA-directed RNA polymerase</keyword>
<accession>A0A9P5QAN1</accession>
<dbReference type="Pfam" id="PF14700">
    <property type="entry name" value="RPOL_N"/>
    <property type="match status" value="1"/>
</dbReference>
<dbReference type="InterPro" id="IPR002092">
    <property type="entry name" value="DNA-dir_Rpol_phage-type"/>
</dbReference>
<evidence type="ECO:0000256" key="1">
    <source>
        <dbReference type="ARBA" id="ARBA00004173"/>
    </source>
</evidence>
<dbReference type="Pfam" id="PF00940">
    <property type="entry name" value="RNA_pol"/>
    <property type="match status" value="1"/>
</dbReference>
<dbReference type="Gene3D" id="1.10.287.280">
    <property type="match status" value="1"/>
</dbReference>
<evidence type="ECO:0000313" key="13">
    <source>
        <dbReference type="EMBL" id="KAF9078309.1"/>
    </source>
</evidence>
<dbReference type="GO" id="GO:0006390">
    <property type="term" value="P:mitochondrial transcription"/>
    <property type="evidence" value="ECO:0007669"/>
    <property type="project" value="TreeGrafter"/>
</dbReference>
<keyword evidence="4 10" id="KW-0808">Transferase</keyword>
<feature type="compositionally biased region" description="Acidic residues" evidence="11">
    <location>
        <begin position="1191"/>
        <end position="1206"/>
    </location>
</feature>
<evidence type="ECO:0000259" key="12">
    <source>
        <dbReference type="SMART" id="SM01311"/>
    </source>
</evidence>
<dbReference type="GO" id="GO:0034245">
    <property type="term" value="C:mitochondrial DNA-directed RNA polymerase complex"/>
    <property type="evidence" value="ECO:0007669"/>
    <property type="project" value="TreeGrafter"/>
</dbReference>
<evidence type="ECO:0000256" key="11">
    <source>
        <dbReference type="SAM" id="MobiDB-lite"/>
    </source>
</evidence>
<dbReference type="SMART" id="SM01311">
    <property type="entry name" value="RPOL_N"/>
    <property type="match status" value="1"/>
</dbReference>
<dbReference type="OrthoDB" id="276422at2759"/>
<dbReference type="SUPFAM" id="SSF56672">
    <property type="entry name" value="DNA/RNA polymerases"/>
    <property type="match status" value="1"/>
</dbReference>
<dbReference type="Gene3D" id="1.10.150.20">
    <property type="entry name" value="5' to 3' exonuclease, C-terminal subdomain"/>
    <property type="match status" value="1"/>
</dbReference>
<dbReference type="InterPro" id="IPR037159">
    <property type="entry name" value="RNA_POL_N_sf"/>
</dbReference>
<name>A0A9P5QAN1_9AGAR</name>
<dbReference type="EMBL" id="JADNRY010000001">
    <property type="protein sequence ID" value="KAF9078309.1"/>
    <property type="molecule type" value="Genomic_DNA"/>
</dbReference>
<dbReference type="PANTHER" id="PTHR10102">
    <property type="entry name" value="DNA-DIRECTED RNA POLYMERASE, MITOCHONDRIAL"/>
    <property type="match status" value="1"/>
</dbReference>
<evidence type="ECO:0000256" key="5">
    <source>
        <dbReference type="ARBA" id="ARBA00022695"/>
    </source>
</evidence>
<protein>
    <recommendedName>
        <fullName evidence="10">DNA-directed RNA polymerase</fullName>
        <ecNumber evidence="10">2.7.7.6</ecNumber>
    </recommendedName>
</protein>
<dbReference type="GO" id="GO:0003899">
    <property type="term" value="F:DNA-directed RNA polymerase activity"/>
    <property type="evidence" value="ECO:0007669"/>
    <property type="project" value="UniProtKB-EC"/>
</dbReference>
<keyword evidence="6" id="KW-0809">Transit peptide</keyword>
<dbReference type="GO" id="GO:0001018">
    <property type="term" value="F:mitochondrial promoter sequence-specific DNA binding"/>
    <property type="evidence" value="ECO:0007669"/>
    <property type="project" value="TreeGrafter"/>
</dbReference>
<feature type="region of interest" description="Disordered" evidence="11">
    <location>
        <begin position="234"/>
        <end position="253"/>
    </location>
</feature>
<feature type="compositionally biased region" description="Low complexity" evidence="11">
    <location>
        <begin position="1178"/>
        <end position="1187"/>
    </location>
</feature>
<dbReference type="PROSITE" id="PS00900">
    <property type="entry name" value="RNA_POL_PHAGE_1"/>
    <property type="match status" value="1"/>
</dbReference>
<comment type="function">
    <text evidence="10">DNA-dependent RNA polymerase catalyzes the transcription of DNA into RNA using the four ribonucleoside triphosphates as substrates.</text>
</comment>
<dbReference type="FunFam" id="1.10.150.20:FF:000041">
    <property type="entry name" value="DNA-directed RNA polymerase"/>
    <property type="match status" value="1"/>
</dbReference>
<dbReference type="InterPro" id="IPR024075">
    <property type="entry name" value="DNA-dir_RNA_pol_helix_hairp_sf"/>
</dbReference>
<sequence>MELFLQTPPRYTVLPAPVPIQSPSQKNATWLTDSATQDSLAVMDACLYQSFDVPRAKGIFERLRREAAGTHILDVRVYNAFLEAYIDMAKSKASDNREFWIECAWELFDNMESGREKVEPSAGSYATMLLAWMHFGPDSPNHVLDSGYIRPIDMLTNLLGRDIPVERVIADRVFSTSEEAADVIKLLSKAAADLGLAEVITQLGQTEAIGAQYQDVLADVPEVMPVLRVKKKDRSEALSTEGEEEEENSEPEYEVPFNLSNLRKHLTRVSLARRVLPEDVAARQKLLEDSVYDTAVERLKHESDVFAQLGLDTVHVRQPDLRRWMWEWHINLQERLTEEIKNIELIENNSNTQTPLSPYLSLVKPERSGGVSEGMKTTRALIQVGKAVENEYKLQICKRNNISLPTIGRVGDNGYFSNFGYTSLLERRITAARIMSDGEAWTANWTQATRAKIGGILVECLMDVAKVTRSGIDKNTNETITEVQPAFHHTYEHSRGQKLGVIRLNPAVSERLASDNVRDTIHPRHLPMLVKPKPWLGLKKGGYLFNEVSAMRFKESLEQQSYLNHASEVGNVELVYAGLDVLGSTPWQINRKVFDVILQVWNTGEQLGKLPAAVFPDPEPVLPEGADIKARTAYMQRMKGWMQGKANNHSDRCSVNYKIEIARTFLGDTIYFPHNIDFRGRAYPIPPHLNHIGDDLSRGLLIFAEGKPLGERGMRWLKIHLANLYGYDKANFDEREQFVHDHLDDIYDSATKPLEGRRWWTHADDPWQCLGTCMELHAALTSENPLEYVSCLPVHQDGTCNGLQHYAALGGDSRGAQQVNLSAGDRPSDVYTYVGNMAEETIKRDMEKGEKYALMLHGKITRKIVKQTVMTTVYGVTFIGAREQIERQLKTTKQFPEEEVWGASAYLAKVVLNCIGDLFTGAKAIQHWLTLCARLIAKAIPEDRIPEALAEYRGRKSKRKKTQKRELPAEFLRKEQMTSVVWTTPLGLPIVQPYRKPKRKQIVTSMQTVFISDPNSPSEVNTMKQATAFPPNFIHSLDATHMMLTALQCRTDGITFAAVHDSYWTHACQIDEMSGIIRDTFIALHSSDVLRKLDDEVHPVFPKMKRSLIISGILAKALKQAGTRITATPEQAKALIQSLGTIVDISDTGDSSIQEDTESADLKALLVDLAAEREAAMSTAAAASSAGESKETDDEEEAEEFEDDDWESPRAKAARLKKANEDLRSIENLGKFVKLVDLLPPLPKKGDFKVEAIKASQYFFS</sequence>
<keyword evidence="14" id="KW-1185">Reference proteome</keyword>
<reference evidence="13" key="1">
    <citation type="submission" date="2020-11" db="EMBL/GenBank/DDBJ databases">
        <authorList>
            <consortium name="DOE Joint Genome Institute"/>
            <person name="Ahrendt S."/>
            <person name="Riley R."/>
            <person name="Andreopoulos W."/>
            <person name="Labutti K."/>
            <person name="Pangilinan J."/>
            <person name="Ruiz-Duenas F.J."/>
            <person name="Barrasa J.M."/>
            <person name="Sanchez-Garcia M."/>
            <person name="Camarero S."/>
            <person name="Miyauchi S."/>
            <person name="Serrano A."/>
            <person name="Linde D."/>
            <person name="Babiker R."/>
            <person name="Drula E."/>
            <person name="Ayuso-Fernandez I."/>
            <person name="Pacheco R."/>
            <person name="Padilla G."/>
            <person name="Ferreira P."/>
            <person name="Barriuso J."/>
            <person name="Kellner H."/>
            <person name="Castanera R."/>
            <person name="Alfaro M."/>
            <person name="Ramirez L."/>
            <person name="Pisabarro A.G."/>
            <person name="Kuo A."/>
            <person name="Tritt A."/>
            <person name="Lipzen A."/>
            <person name="He G."/>
            <person name="Yan M."/>
            <person name="Ng V."/>
            <person name="Cullen D."/>
            <person name="Martin F."/>
            <person name="Rosso M.-N."/>
            <person name="Henrissat B."/>
            <person name="Hibbett D."/>
            <person name="Martinez A.T."/>
            <person name="Grigoriev I.V."/>
        </authorList>
    </citation>
    <scope>NUCLEOTIDE SEQUENCE</scope>
    <source>
        <strain evidence="13">AH 40177</strain>
    </source>
</reference>
<dbReference type="Gene3D" id="1.25.40.10">
    <property type="entry name" value="Tetratricopeptide repeat domain"/>
    <property type="match status" value="1"/>
</dbReference>
<comment type="subcellular location">
    <subcellularLocation>
        <location evidence="1">Mitochondrion</location>
    </subcellularLocation>
</comment>
<evidence type="ECO:0000256" key="10">
    <source>
        <dbReference type="RuleBase" id="RU003805"/>
    </source>
</evidence>
<evidence type="ECO:0000256" key="8">
    <source>
        <dbReference type="ARBA" id="ARBA00023163"/>
    </source>
</evidence>
<evidence type="ECO:0000256" key="7">
    <source>
        <dbReference type="ARBA" id="ARBA00023128"/>
    </source>
</evidence>
<comment type="caution">
    <text evidence="13">The sequence shown here is derived from an EMBL/GenBank/DDBJ whole genome shotgun (WGS) entry which is preliminary data.</text>
</comment>
<evidence type="ECO:0000256" key="4">
    <source>
        <dbReference type="ARBA" id="ARBA00022679"/>
    </source>
</evidence>
<dbReference type="PANTHER" id="PTHR10102:SF0">
    <property type="entry name" value="DNA-DIRECTED RNA POLYMERASE, MITOCHONDRIAL"/>
    <property type="match status" value="1"/>
</dbReference>
<organism evidence="13 14">
    <name type="scientific">Rhodocollybia butyracea</name>
    <dbReference type="NCBI Taxonomy" id="206335"/>
    <lineage>
        <taxon>Eukaryota</taxon>
        <taxon>Fungi</taxon>
        <taxon>Dikarya</taxon>
        <taxon>Basidiomycota</taxon>
        <taxon>Agaricomycotina</taxon>
        <taxon>Agaricomycetes</taxon>
        <taxon>Agaricomycetidae</taxon>
        <taxon>Agaricales</taxon>
        <taxon>Marasmiineae</taxon>
        <taxon>Omphalotaceae</taxon>
        <taxon>Rhodocollybia</taxon>
    </lineage>
</organism>
<evidence type="ECO:0000256" key="3">
    <source>
        <dbReference type="ARBA" id="ARBA00022478"/>
    </source>
</evidence>
<dbReference type="InterPro" id="IPR011990">
    <property type="entry name" value="TPR-like_helical_dom_sf"/>
</dbReference>
<dbReference type="InterPro" id="IPR046950">
    <property type="entry name" value="DNA-dir_Rpol_C_phage-type"/>
</dbReference>
<evidence type="ECO:0000256" key="2">
    <source>
        <dbReference type="ARBA" id="ARBA00009493"/>
    </source>
</evidence>
<dbReference type="Gene3D" id="1.10.1320.10">
    <property type="entry name" value="DNA-directed RNA polymerase, N-terminal domain"/>
    <property type="match status" value="1"/>
</dbReference>
<feature type="region of interest" description="Disordered" evidence="11">
    <location>
        <begin position="1178"/>
        <end position="1214"/>
    </location>
</feature>
<dbReference type="PROSITE" id="PS00489">
    <property type="entry name" value="RNA_POL_PHAGE_2"/>
    <property type="match status" value="1"/>
</dbReference>
<feature type="compositionally biased region" description="Acidic residues" evidence="11">
    <location>
        <begin position="241"/>
        <end position="253"/>
    </location>
</feature>
<keyword evidence="5 10" id="KW-0548">Nucleotidyltransferase</keyword>
<proteinExistence type="inferred from homology"/>
<dbReference type="Proteomes" id="UP000772434">
    <property type="component" value="Unassembled WGS sequence"/>
</dbReference>
<evidence type="ECO:0000256" key="6">
    <source>
        <dbReference type="ARBA" id="ARBA00022946"/>
    </source>
</evidence>
<evidence type="ECO:0000313" key="14">
    <source>
        <dbReference type="Proteomes" id="UP000772434"/>
    </source>
</evidence>
<dbReference type="Gene3D" id="1.10.287.260">
    <property type="match status" value="1"/>
</dbReference>
<gene>
    <name evidence="13" type="ORF">BDP27DRAFT_1378803</name>
</gene>
<dbReference type="FunFam" id="1.10.287.280:FF:000001">
    <property type="entry name" value="DNA-directed RNA polymerase"/>
    <property type="match status" value="1"/>
</dbReference>
<evidence type="ECO:0000256" key="9">
    <source>
        <dbReference type="ARBA" id="ARBA00048552"/>
    </source>
</evidence>
<dbReference type="InterPro" id="IPR043502">
    <property type="entry name" value="DNA/RNA_pol_sf"/>
</dbReference>
<feature type="domain" description="DNA-directed RNA polymerase N-terminal" evidence="12">
    <location>
        <begin position="282"/>
        <end position="584"/>
    </location>
</feature>